<organism evidence="6 7">
    <name type="scientific">Schleiferilactobacillus harbinensis DSM 16991</name>
    <dbReference type="NCBI Taxonomy" id="1122147"/>
    <lineage>
        <taxon>Bacteria</taxon>
        <taxon>Bacillati</taxon>
        <taxon>Bacillota</taxon>
        <taxon>Bacilli</taxon>
        <taxon>Lactobacillales</taxon>
        <taxon>Lactobacillaceae</taxon>
        <taxon>Schleiferilactobacillus</taxon>
    </lineage>
</organism>
<dbReference type="Gene3D" id="2.40.260.10">
    <property type="entry name" value="Sortase"/>
    <property type="match status" value="1"/>
</dbReference>
<accession>A0A0R1X8T2</accession>
<evidence type="ECO:0000313" key="6">
    <source>
        <dbReference type="EMBL" id="KRM26289.1"/>
    </source>
</evidence>
<feature type="active site" description="Proton donor/acceptor" evidence="4">
    <location>
        <position position="133"/>
    </location>
</feature>
<dbReference type="OrthoDB" id="2329152at2"/>
<feature type="transmembrane region" description="Helical" evidence="5">
    <location>
        <begin position="258"/>
        <end position="280"/>
    </location>
</feature>
<evidence type="ECO:0000256" key="1">
    <source>
        <dbReference type="ARBA" id="ARBA00022670"/>
    </source>
</evidence>
<feature type="active site" description="Acyl-thioester intermediate" evidence="4">
    <location>
        <position position="194"/>
    </location>
</feature>
<evidence type="ECO:0000256" key="2">
    <source>
        <dbReference type="ARBA" id="ARBA00022801"/>
    </source>
</evidence>
<comment type="caution">
    <text evidence="6">The sequence shown here is derived from an EMBL/GenBank/DDBJ whole genome shotgun (WGS) entry which is preliminary data.</text>
</comment>
<evidence type="ECO:0000256" key="4">
    <source>
        <dbReference type="PIRSR" id="PIRSR605754-1"/>
    </source>
</evidence>
<dbReference type="Proteomes" id="UP000050949">
    <property type="component" value="Unassembled WGS sequence"/>
</dbReference>
<name>A0A0R1X8T2_9LACO</name>
<dbReference type="NCBIfam" id="TIGR01076">
    <property type="entry name" value="sortase_fam"/>
    <property type="match status" value="1"/>
</dbReference>
<dbReference type="InterPro" id="IPR005754">
    <property type="entry name" value="Sortase"/>
</dbReference>
<dbReference type="PATRIC" id="fig|1122147.4.peg.67"/>
<dbReference type="RefSeq" id="WP_027829553.1">
    <property type="nucleotide sequence ID" value="NZ_AUEH01000075.1"/>
</dbReference>
<evidence type="ECO:0000313" key="7">
    <source>
        <dbReference type="Proteomes" id="UP000050949"/>
    </source>
</evidence>
<dbReference type="GO" id="GO:0008234">
    <property type="term" value="F:cysteine-type peptidase activity"/>
    <property type="evidence" value="ECO:0007669"/>
    <property type="project" value="UniProtKB-KW"/>
</dbReference>
<keyword evidence="1" id="KW-0645">Protease</keyword>
<keyword evidence="5" id="KW-0812">Transmembrane</keyword>
<dbReference type="GO" id="GO:0006508">
    <property type="term" value="P:proteolysis"/>
    <property type="evidence" value="ECO:0007669"/>
    <property type="project" value="UniProtKB-KW"/>
</dbReference>
<dbReference type="SUPFAM" id="SSF63817">
    <property type="entry name" value="Sortase"/>
    <property type="match status" value="1"/>
</dbReference>
<dbReference type="EMBL" id="AZFW01000078">
    <property type="protein sequence ID" value="KRM26289.1"/>
    <property type="molecule type" value="Genomic_DNA"/>
</dbReference>
<dbReference type="InterPro" id="IPR042007">
    <property type="entry name" value="Sortase_A"/>
</dbReference>
<keyword evidence="3" id="KW-0788">Thiol protease</keyword>
<protein>
    <recommendedName>
        <fullName evidence="8">Sortase</fullName>
    </recommendedName>
</protein>
<dbReference type="eggNOG" id="COG3764">
    <property type="taxonomic scope" value="Bacteria"/>
</dbReference>
<proteinExistence type="predicted"/>
<evidence type="ECO:0000256" key="5">
    <source>
        <dbReference type="SAM" id="Phobius"/>
    </source>
</evidence>
<dbReference type="Pfam" id="PF04203">
    <property type="entry name" value="Sortase"/>
    <property type="match status" value="1"/>
</dbReference>
<gene>
    <name evidence="6" type="ORF">FC91_GL000066</name>
</gene>
<dbReference type="CDD" id="cd06165">
    <property type="entry name" value="Sortase_A"/>
    <property type="match status" value="1"/>
</dbReference>
<evidence type="ECO:0000256" key="3">
    <source>
        <dbReference type="ARBA" id="ARBA00022807"/>
    </source>
</evidence>
<reference evidence="6 7" key="1">
    <citation type="journal article" date="2015" name="Genome Announc.">
        <title>Expanding the biotechnology potential of lactobacilli through comparative genomics of 213 strains and associated genera.</title>
        <authorList>
            <person name="Sun Z."/>
            <person name="Harris H.M."/>
            <person name="McCann A."/>
            <person name="Guo C."/>
            <person name="Argimon S."/>
            <person name="Zhang W."/>
            <person name="Yang X."/>
            <person name="Jeffery I.B."/>
            <person name="Cooney J.C."/>
            <person name="Kagawa T.F."/>
            <person name="Liu W."/>
            <person name="Song Y."/>
            <person name="Salvetti E."/>
            <person name="Wrobel A."/>
            <person name="Rasinkangas P."/>
            <person name="Parkhill J."/>
            <person name="Rea M.C."/>
            <person name="O'Sullivan O."/>
            <person name="Ritari J."/>
            <person name="Douillard F.P."/>
            <person name="Paul Ross R."/>
            <person name="Yang R."/>
            <person name="Briner A.E."/>
            <person name="Felis G.E."/>
            <person name="de Vos W.M."/>
            <person name="Barrangou R."/>
            <person name="Klaenhammer T.R."/>
            <person name="Caufield P.W."/>
            <person name="Cui Y."/>
            <person name="Zhang H."/>
            <person name="O'Toole P.W."/>
        </authorList>
    </citation>
    <scope>NUCLEOTIDE SEQUENCE [LARGE SCALE GENOMIC DNA]</scope>
    <source>
        <strain evidence="6 7">DSM 16991</strain>
    </source>
</reference>
<dbReference type="InterPro" id="IPR023365">
    <property type="entry name" value="Sortase_dom-sf"/>
</dbReference>
<dbReference type="AlphaFoldDB" id="A0A0R1X8T2"/>
<keyword evidence="2" id="KW-0378">Hydrolase</keyword>
<sequence>MRRLIKWFIWPALAMLASIALVAAGYHHLLQAPATIIPASEAAAQQANLAHSEAVSGHHRSQIAEADLTTLLNARLQTQRLVATAGVGRVAIPKVGISLPIFNQINDSTLSLGTVMYFPERKLGQGNTVLASHHYLGSEGLLNALNQVKKGDEILVSDLTTVWRYQVAANQVVKQDQVSVLADTGDARVTLIRCEGPRGTDYRRVVTGLLTRRTSLTAKPAKSLGITFSNPPAKDHGPLAFVTAAIGRTMSRHRLDGWLWLMLAINLTVLLACGAGYVLAGDHPHKQSRAER</sequence>
<keyword evidence="5" id="KW-0472">Membrane</keyword>
<keyword evidence="5" id="KW-1133">Transmembrane helix</keyword>
<evidence type="ECO:0008006" key="8">
    <source>
        <dbReference type="Google" id="ProtNLM"/>
    </source>
</evidence>